<dbReference type="EMBL" id="AAWS01000019">
    <property type="protein sequence ID" value="EAY27962.1"/>
    <property type="molecule type" value="Genomic_DNA"/>
</dbReference>
<feature type="transmembrane region" description="Helical" evidence="9">
    <location>
        <begin position="126"/>
        <end position="146"/>
    </location>
</feature>
<feature type="region of interest" description="Disordered" evidence="8">
    <location>
        <begin position="352"/>
        <end position="379"/>
    </location>
</feature>
<feature type="transmembrane region" description="Helical" evidence="9">
    <location>
        <begin position="223"/>
        <end position="247"/>
    </location>
</feature>
<feature type="transmembrane region" description="Helical" evidence="9">
    <location>
        <begin position="278"/>
        <end position="297"/>
    </location>
</feature>
<dbReference type="Pfam" id="PF02386">
    <property type="entry name" value="TrkH"/>
    <property type="match status" value="1"/>
</dbReference>
<evidence type="ECO:0000256" key="6">
    <source>
        <dbReference type="ARBA" id="ARBA00023065"/>
    </source>
</evidence>
<proteinExistence type="predicted"/>
<keyword evidence="3" id="KW-1003">Cell membrane</keyword>
<evidence type="ECO:0000256" key="9">
    <source>
        <dbReference type="SAM" id="Phobius"/>
    </source>
</evidence>
<dbReference type="PANTHER" id="PTHR32024">
    <property type="entry name" value="TRK SYSTEM POTASSIUM UPTAKE PROTEIN TRKG-RELATED"/>
    <property type="match status" value="1"/>
</dbReference>
<feature type="transmembrane region" description="Helical" evidence="9">
    <location>
        <begin position="158"/>
        <end position="180"/>
    </location>
</feature>
<feature type="transmembrane region" description="Helical" evidence="9">
    <location>
        <begin position="429"/>
        <end position="454"/>
    </location>
</feature>
<gene>
    <name evidence="10" type="ORF">M23134_02631</name>
</gene>
<feature type="transmembrane region" description="Helical" evidence="9">
    <location>
        <begin position="540"/>
        <end position="573"/>
    </location>
</feature>
<evidence type="ECO:0000256" key="8">
    <source>
        <dbReference type="SAM" id="MobiDB-lite"/>
    </source>
</evidence>
<dbReference type="Proteomes" id="UP000004095">
    <property type="component" value="Unassembled WGS sequence"/>
</dbReference>
<dbReference type="GO" id="GO:0005886">
    <property type="term" value="C:plasma membrane"/>
    <property type="evidence" value="ECO:0007669"/>
    <property type="project" value="UniProtKB-SubCell"/>
</dbReference>
<feature type="compositionally biased region" description="Polar residues" evidence="8">
    <location>
        <begin position="356"/>
        <end position="379"/>
    </location>
</feature>
<reference evidence="10 11" key="1">
    <citation type="submission" date="2007-01" db="EMBL/GenBank/DDBJ databases">
        <authorList>
            <person name="Haygood M."/>
            <person name="Podell S."/>
            <person name="Anderson C."/>
            <person name="Hopkinson B."/>
            <person name="Roe K."/>
            <person name="Barbeau K."/>
            <person name="Gaasterland T."/>
            <person name="Ferriera S."/>
            <person name="Johnson J."/>
            <person name="Kravitz S."/>
            <person name="Beeson K."/>
            <person name="Sutton G."/>
            <person name="Rogers Y.-H."/>
            <person name="Friedman R."/>
            <person name="Frazier M."/>
            <person name="Venter J.C."/>
        </authorList>
    </citation>
    <scope>NUCLEOTIDE SEQUENCE [LARGE SCALE GENOMIC DNA]</scope>
    <source>
        <strain evidence="10 11">ATCC 23134</strain>
    </source>
</reference>
<dbReference type="GO" id="GO:0030001">
    <property type="term" value="P:metal ion transport"/>
    <property type="evidence" value="ECO:0007669"/>
    <property type="project" value="UniProtKB-ARBA"/>
</dbReference>
<dbReference type="AlphaFoldDB" id="A1ZNS3"/>
<evidence type="ECO:0000256" key="7">
    <source>
        <dbReference type="ARBA" id="ARBA00023136"/>
    </source>
</evidence>
<keyword evidence="6" id="KW-0406">Ion transport</keyword>
<organism evidence="10 11">
    <name type="scientific">Microscilla marina ATCC 23134</name>
    <dbReference type="NCBI Taxonomy" id="313606"/>
    <lineage>
        <taxon>Bacteria</taxon>
        <taxon>Pseudomonadati</taxon>
        <taxon>Bacteroidota</taxon>
        <taxon>Cytophagia</taxon>
        <taxon>Cytophagales</taxon>
        <taxon>Microscillaceae</taxon>
        <taxon>Microscilla</taxon>
    </lineage>
</organism>
<dbReference type="InterPro" id="IPR003445">
    <property type="entry name" value="Cat_transpt"/>
</dbReference>
<protein>
    <submittedName>
        <fullName evidence="10">K+ uptake transporter, KtrB subunit</fullName>
    </submittedName>
</protein>
<feature type="transmembrane region" description="Helical" evidence="9">
    <location>
        <begin position="475"/>
        <end position="494"/>
    </location>
</feature>
<feature type="transmembrane region" description="Helical" evidence="9">
    <location>
        <begin position="192"/>
        <end position="211"/>
    </location>
</feature>
<accession>A1ZNS3</accession>
<dbReference type="eggNOG" id="COG0168">
    <property type="taxonomic scope" value="Bacteria"/>
</dbReference>
<evidence type="ECO:0000256" key="4">
    <source>
        <dbReference type="ARBA" id="ARBA00022692"/>
    </source>
</evidence>
<dbReference type="RefSeq" id="WP_002698617.1">
    <property type="nucleotide sequence ID" value="NZ_AAWS01000019.1"/>
</dbReference>
<feature type="transmembrane region" description="Helical" evidence="9">
    <location>
        <begin position="90"/>
        <end position="114"/>
    </location>
</feature>
<keyword evidence="2" id="KW-0813">Transport</keyword>
<dbReference type="GO" id="GO:0008324">
    <property type="term" value="F:monoatomic cation transmembrane transporter activity"/>
    <property type="evidence" value="ECO:0007669"/>
    <property type="project" value="InterPro"/>
</dbReference>
<evidence type="ECO:0000256" key="3">
    <source>
        <dbReference type="ARBA" id="ARBA00022475"/>
    </source>
</evidence>
<comment type="caution">
    <text evidence="10">The sequence shown here is derived from an EMBL/GenBank/DDBJ whole genome shotgun (WGS) entry which is preliminary data.</text>
</comment>
<evidence type="ECO:0000313" key="10">
    <source>
        <dbReference type="EMBL" id="EAY27962.1"/>
    </source>
</evidence>
<feature type="transmembrane region" description="Helical" evidence="9">
    <location>
        <begin position="25"/>
        <end position="45"/>
    </location>
</feature>
<keyword evidence="5 9" id="KW-1133">Transmembrane helix</keyword>
<keyword evidence="4 9" id="KW-0812">Transmembrane</keyword>
<dbReference type="OrthoDB" id="9810952at2"/>
<evidence type="ECO:0000256" key="1">
    <source>
        <dbReference type="ARBA" id="ARBA00004651"/>
    </source>
</evidence>
<sequence>MNQRARFTEQLNHLLYSNQERIAHILRIINNVNTSAIIVLLLYCYGADLEADDISSVFNWLELNIFVYALHFLVRWLYALNRRVFITGNLFETILVGVFLFVGLTNALGLYLFYNIFLLLEFADYRVFYESIIATYLVALLSYSVVRSSQAVSDLKINPATTFIASFILLILIGTGLLMMPAMSTAPGGVNFLDALFTSTSASCVTGLSVISAASDFSVKGQIVILFLIQLGGIGIVSFATFFATFLSQGVGIKQQAIIQDVLSSENLSSARNLLKQVIVLTFIIEVLGSIAVFMTWNKDVVFYTPEYKEEFTLKKPFIDTTGTGQPGLVDTVKIDTAEINIDEGLPTFGEEKEVTQVSTDSTQKNDTNTSSVASTDPSNTGVPANLRINNSLGNKIYFSVFHSISAFCNAGFSLFPDGLYQKGVRSSYILHLVFVLIITFGSLGFSAIQDIFSPKNMRERLAMPWKQWSLGTRIAVNMTLFLTILGAVGFYFLEQGKPALQDKNLLESIITSLFQSATTRTAGFNTVELGLSTPSLPSYIMIIFLMFIGAAPGSTGGGIKTTTFLLLIMSAIANIQGKKTVDLGRRQIAQDVISRAFSIVAFAITYNFVCMFILAITQPNAPLLQLFFEQISAFATVGLSTGITGNLTEGSKIVIITSMYIGRVGTLTLALALSKKVISTSYKYPTAHVMVG</sequence>
<evidence type="ECO:0000313" key="11">
    <source>
        <dbReference type="Proteomes" id="UP000004095"/>
    </source>
</evidence>
<keyword evidence="11" id="KW-1185">Reference proteome</keyword>
<evidence type="ECO:0000256" key="5">
    <source>
        <dbReference type="ARBA" id="ARBA00022989"/>
    </source>
</evidence>
<evidence type="ECO:0000256" key="2">
    <source>
        <dbReference type="ARBA" id="ARBA00022448"/>
    </source>
</evidence>
<name>A1ZNS3_MICM2</name>
<feature type="transmembrane region" description="Helical" evidence="9">
    <location>
        <begin position="654"/>
        <end position="674"/>
    </location>
</feature>
<feature type="transmembrane region" description="Helical" evidence="9">
    <location>
        <begin position="593"/>
        <end position="617"/>
    </location>
</feature>
<dbReference type="PANTHER" id="PTHR32024:SF1">
    <property type="entry name" value="KTR SYSTEM POTASSIUM UPTAKE PROTEIN B"/>
    <property type="match status" value="1"/>
</dbReference>
<comment type="subcellular location">
    <subcellularLocation>
        <location evidence="1">Cell membrane</location>
        <topology evidence="1">Multi-pass membrane protein</topology>
    </subcellularLocation>
</comment>
<keyword evidence="7 9" id="KW-0472">Membrane</keyword>
<feature type="transmembrane region" description="Helical" evidence="9">
    <location>
        <begin position="57"/>
        <end position="78"/>
    </location>
</feature>